<dbReference type="PANTHER" id="PTHR48097">
    <property type="entry name" value="L-THREONINE ALDOLASE-RELATED"/>
    <property type="match status" value="1"/>
</dbReference>
<evidence type="ECO:0000313" key="5">
    <source>
        <dbReference type="EMBL" id="KRL25772.1"/>
    </source>
</evidence>
<name>A0A0R1P185_LIMMU</name>
<comment type="caution">
    <text evidence="5">The sequence shown here is derived from an EMBL/GenBank/DDBJ whole genome shotgun (WGS) entry which is preliminary data.</text>
</comment>
<dbReference type="GO" id="GO:0006520">
    <property type="term" value="P:amino acid metabolic process"/>
    <property type="evidence" value="ECO:0007669"/>
    <property type="project" value="InterPro"/>
</dbReference>
<gene>
    <name evidence="5" type="ORF">FC47_GL002027</name>
</gene>
<dbReference type="Gene3D" id="3.90.1150.10">
    <property type="entry name" value="Aspartate Aminotransferase, domain 1"/>
    <property type="match status" value="1"/>
</dbReference>
<dbReference type="InterPro" id="IPR015422">
    <property type="entry name" value="PyrdxlP-dep_Trfase_small"/>
</dbReference>
<dbReference type="InterPro" id="IPR001597">
    <property type="entry name" value="ArAA_b-elim_lyase/Thr_aldolase"/>
</dbReference>
<comment type="similarity">
    <text evidence="2">Belongs to the threonine aldolase family.</text>
</comment>
<dbReference type="Gene3D" id="3.40.640.10">
    <property type="entry name" value="Type I PLP-dependent aspartate aminotransferase-like (Major domain)"/>
    <property type="match status" value="1"/>
</dbReference>
<dbReference type="Pfam" id="PF01212">
    <property type="entry name" value="Beta_elim_lyase"/>
    <property type="match status" value="1"/>
</dbReference>
<evidence type="ECO:0000313" key="6">
    <source>
        <dbReference type="Proteomes" id="UP000050901"/>
    </source>
</evidence>
<dbReference type="InterPro" id="IPR015421">
    <property type="entry name" value="PyrdxlP-dep_Trfase_major"/>
</dbReference>
<evidence type="ECO:0000259" key="4">
    <source>
        <dbReference type="Pfam" id="PF01212"/>
    </source>
</evidence>
<dbReference type="PATRIC" id="fig|1423771.3.peg.2107"/>
<evidence type="ECO:0000256" key="3">
    <source>
        <dbReference type="ARBA" id="ARBA00022898"/>
    </source>
</evidence>
<accession>A0A0R1P185</accession>
<evidence type="ECO:0000256" key="1">
    <source>
        <dbReference type="ARBA" id="ARBA00001933"/>
    </source>
</evidence>
<dbReference type="AlphaFoldDB" id="A0A0R1P185"/>
<reference evidence="5 6" key="1">
    <citation type="journal article" date="2015" name="Genome Announc.">
        <title>Expanding the biotechnology potential of lactobacilli through comparative genomics of 213 strains and associated genera.</title>
        <authorList>
            <person name="Sun Z."/>
            <person name="Harris H.M."/>
            <person name="McCann A."/>
            <person name="Guo C."/>
            <person name="Argimon S."/>
            <person name="Zhang W."/>
            <person name="Yang X."/>
            <person name="Jeffery I.B."/>
            <person name="Cooney J.C."/>
            <person name="Kagawa T.F."/>
            <person name="Liu W."/>
            <person name="Song Y."/>
            <person name="Salvetti E."/>
            <person name="Wrobel A."/>
            <person name="Rasinkangas P."/>
            <person name="Parkhill J."/>
            <person name="Rea M.C."/>
            <person name="O'Sullivan O."/>
            <person name="Ritari J."/>
            <person name="Douillard F.P."/>
            <person name="Paul Ross R."/>
            <person name="Yang R."/>
            <person name="Briner A.E."/>
            <person name="Felis G.E."/>
            <person name="de Vos W.M."/>
            <person name="Barrangou R."/>
            <person name="Klaenhammer T.R."/>
            <person name="Caufield P.W."/>
            <person name="Cui Y."/>
            <person name="Zhang H."/>
            <person name="O'Toole P.W."/>
        </authorList>
    </citation>
    <scope>NUCLEOTIDE SEQUENCE [LARGE SCALE GENOMIC DNA]</scope>
    <source>
        <strain evidence="5 6">DSM 13345</strain>
    </source>
</reference>
<sequence>MTEKISFASDYMEGAHPNILKRLADTNWQKMPGYGFDEISLSAKERIRKACETPNAEVEFLIGGTQTNAVMIDALLDSYQGVIAADTGHISVHEAGAIEFGGHKVLTVPAKEGKIAADQIVAYAADYHNDANHDHMVMPGMVYLSQPTEFGTLYSKAELQAIHDVCRQYDMKLYVDGARLSYALACPENDVTMADLAKLCDAFYIGGTKCGALIGEAVVIPDAKLIPHLFTIIKQHGALLAKGRLLGIQFDELFKDDLYVKIAKEAIDYANQIRQCLKENGYQLYYSSPTNQTFFVIENQKMQELAQHAEFSFLEKYDENHTIVRFATSWASKKADVDQLCELIAKLA</sequence>
<dbReference type="RefSeq" id="WP_056968247.1">
    <property type="nucleotide sequence ID" value="NZ_AZEQ01000009.1"/>
</dbReference>
<evidence type="ECO:0000256" key="2">
    <source>
        <dbReference type="ARBA" id="ARBA00006966"/>
    </source>
</evidence>
<protein>
    <recommendedName>
        <fullName evidence="4">Aromatic amino acid beta-eliminating lyase/threonine aldolase domain-containing protein</fullName>
    </recommendedName>
</protein>
<dbReference type="Proteomes" id="UP000050901">
    <property type="component" value="Unassembled WGS sequence"/>
</dbReference>
<proteinExistence type="inferred from homology"/>
<dbReference type="InterPro" id="IPR015424">
    <property type="entry name" value="PyrdxlP-dep_Trfase"/>
</dbReference>
<comment type="cofactor">
    <cofactor evidence="1">
        <name>pyridoxal 5'-phosphate</name>
        <dbReference type="ChEBI" id="CHEBI:597326"/>
    </cofactor>
</comment>
<dbReference type="PANTHER" id="PTHR48097:SF5">
    <property type="entry name" value="LOW SPECIFICITY L-THREONINE ALDOLASE"/>
    <property type="match status" value="1"/>
</dbReference>
<feature type="domain" description="Aromatic amino acid beta-eliminating lyase/threonine aldolase" evidence="4">
    <location>
        <begin position="8"/>
        <end position="246"/>
    </location>
</feature>
<dbReference type="EMBL" id="AZEQ01000009">
    <property type="protein sequence ID" value="KRL25772.1"/>
    <property type="molecule type" value="Genomic_DNA"/>
</dbReference>
<dbReference type="GO" id="GO:0016829">
    <property type="term" value="F:lyase activity"/>
    <property type="evidence" value="ECO:0007669"/>
    <property type="project" value="InterPro"/>
</dbReference>
<keyword evidence="3" id="KW-0663">Pyridoxal phosphate</keyword>
<dbReference type="SUPFAM" id="SSF53383">
    <property type="entry name" value="PLP-dependent transferases"/>
    <property type="match status" value="1"/>
</dbReference>
<organism evidence="5 6">
    <name type="scientific">Limosilactobacillus mucosae DSM 13345</name>
    <dbReference type="NCBI Taxonomy" id="1423771"/>
    <lineage>
        <taxon>Bacteria</taxon>
        <taxon>Bacillati</taxon>
        <taxon>Bacillota</taxon>
        <taxon>Bacilli</taxon>
        <taxon>Lactobacillales</taxon>
        <taxon>Lactobacillaceae</taxon>
        <taxon>Limosilactobacillus</taxon>
    </lineage>
</organism>